<protein>
    <recommendedName>
        <fullName evidence="9">YitT family protein</fullName>
    </recommendedName>
</protein>
<feature type="transmembrane region" description="Helical" evidence="6">
    <location>
        <begin position="75"/>
        <end position="96"/>
    </location>
</feature>
<name>A0A135L0Z5_9BACI</name>
<evidence type="ECO:0008006" key="9">
    <source>
        <dbReference type="Google" id="ProtNLM"/>
    </source>
</evidence>
<sequence>MNKVQLFSKAIAILLGSLILAVGINFFLVPFHLLDGGMIGIALIVNYLSGLKVGLTIILLSIPIYLLAWFKYRSFFYHSIHGMLISSLFIDVLRPYQYYFLYYVELDPLSSSIIGGLFVGTGIGIMLRFKTSTGGADLLAQYLSTILPINVGLIIFMIDAIVIYLGGVLISKETLILSFITIMAVGVATSLLTWKQKKVVK</sequence>
<feature type="transmembrane region" description="Helical" evidence="6">
    <location>
        <begin position="39"/>
        <end position="68"/>
    </location>
</feature>
<evidence type="ECO:0000313" key="7">
    <source>
        <dbReference type="EMBL" id="KXG42632.1"/>
    </source>
</evidence>
<dbReference type="GO" id="GO:0005886">
    <property type="term" value="C:plasma membrane"/>
    <property type="evidence" value="ECO:0007669"/>
    <property type="project" value="UniProtKB-SubCell"/>
</dbReference>
<feature type="transmembrane region" description="Helical" evidence="6">
    <location>
        <begin position="175"/>
        <end position="194"/>
    </location>
</feature>
<evidence type="ECO:0000256" key="1">
    <source>
        <dbReference type="ARBA" id="ARBA00004651"/>
    </source>
</evidence>
<comment type="caution">
    <text evidence="7">The sequence shown here is derived from an EMBL/GenBank/DDBJ whole genome shotgun (WGS) entry which is preliminary data.</text>
</comment>
<evidence type="ECO:0000313" key="8">
    <source>
        <dbReference type="Proteomes" id="UP000070352"/>
    </source>
</evidence>
<organism evidence="7 8">
    <name type="scientific">Tepidibacillus decaturensis</name>
    <dbReference type="NCBI Taxonomy" id="1413211"/>
    <lineage>
        <taxon>Bacteria</taxon>
        <taxon>Bacillati</taxon>
        <taxon>Bacillota</taxon>
        <taxon>Bacilli</taxon>
        <taxon>Bacillales</taxon>
        <taxon>Bacillaceae</taxon>
        <taxon>Tepidibacillus</taxon>
    </lineage>
</organism>
<evidence type="ECO:0000256" key="6">
    <source>
        <dbReference type="SAM" id="Phobius"/>
    </source>
</evidence>
<dbReference type="OrthoDB" id="2602718at2"/>
<keyword evidence="8" id="KW-1185">Reference proteome</keyword>
<dbReference type="InterPro" id="IPR003740">
    <property type="entry name" value="YitT"/>
</dbReference>
<dbReference type="AlphaFoldDB" id="A0A135L0Z5"/>
<dbReference type="InterPro" id="IPR051461">
    <property type="entry name" value="UPF0750_membrane"/>
</dbReference>
<dbReference type="PANTHER" id="PTHR33545">
    <property type="entry name" value="UPF0750 MEMBRANE PROTEIN YITT-RELATED"/>
    <property type="match status" value="1"/>
</dbReference>
<feature type="transmembrane region" description="Helical" evidence="6">
    <location>
        <begin position="12"/>
        <end position="33"/>
    </location>
</feature>
<feature type="transmembrane region" description="Helical" evidence="6">
    <location>
        <begin position="139"/>
        <end position="163"/>
    </location>
</feature>
<dbReference type="EMBL" id="LSKU01000001">
    <property type="protein sequence ID" value="KXG42632.1"/>
    <property type="molecule type" value="Genomic_DNA"/>
</dbReference>
<keyword evidence="3 6" id="KW-0812">Transmembrane</keyword>
<gene>
    <name evidence="7" type="ORF">U473_00155</name>
</gene>
<keyword evidence="5 6" id="KW-0472">Membrane</keyword>
<dbReference type="Pfam" id="PF02588">
    <property type="entry name" value="YitT_membrane"/>
    <property type="match status" value="1"/>
</dbReference>
<evidence type="ECO:0000256" key="5">
    <source>
        <dbReference type="ARBA" id="ARBA00023136"/>
    </source>
</evidence>
<evidence type="ECO:0000256" key="3">
    <source>
        <dbReference type="ARBA" id="ARBA00022692"/>
    </source>
</evidence>
<evidence type="ECO:0000256" key="2">
    <source>
        <dbReference type="ARBA" id="ARBA00022475"/>
    </source>
</evidence>
<proteinExistence type="predicted"/>
<dbReference type="Proteomes" id="UP000070352">
    <property type="component" value="Unassembled WGS sequence"/>
</dbReference>
<keyword evidence="2" id="KW-1003">Cell membrane</keyword>
<dbReference type="PANTHER" id="PTHR33545:SF5">
    <property type="entry name" value="UPF0750 MEMBRANE PROTEIN YITT"/>
    <property type="match status" value="1"/>
</dbReference>
<reference evidence="7 8" key="1">
    <citation type="submission" date="2016-02" db="EMBL/GenBank/DDBJ databases">
        <title>Draft Genome for Tepidibacillus decaturensis nov. sp. Strain Z9, an Anaerobic, Moderately Thermophilic and Heterotrophic Bacterium from Deep Subsurface of the Illinois Basin, USA.</title>
        <authorList>
            <person name="Dong Y."/>
            <person name="Chang J.Y."/>
            <person name="Sanford R."/>
            <person name="Fouke B.W."/>
        </authorList>
    </citation>
    <scope>NUCLEOTIDE SEQUENCE [LARGE SCALE GENOMIC DNA]</scope>
    <source>
        <strain evidence="7 8">Z9</strain>
    </source>
</reference>
<keyword evidence="4 6" id="KW-1133">Transmembrane helix</keyword>
<dbReference type="STRING" id="1413211.U473_00155"/>
<comment type="subcellular location">
    <subcellularLocation>
        <location evidence="1">Cell membrane</location>
        <topology evidence="1">Multi-pass membrane protein</topology>
    </subcellularLocation>
</comment>
<accession>A0A135L0Z5</accession>
<evidence type="ECO:0000256" key="4">
    <source>
        <dbReference type="ARBA" id="ARBA00022989"/>
    </source>
</evidence>
<feature type="transmembrane region" description="Helical" evidence="6">
    <location>
        <begin position="108"/>
        <end position="127"/>
    </location>
</feature>